<reference evidence="1 2" key="1">
    <citation type="submission" date="2020-05" db="EMBL/GenBank/DDBJ databases">
        <title>Distinct polysaccharide utilization as determinants for interspecies competition between intestinal Prevotella spp.</title>
        <authorList>
            <person name="Galvez E.J.C."/>
            <person name="Iljazovic A."/>
            <person name="Strowig T."/>
        </authorList>
    </citation>
    <scope>NUCLEOTIDE SEQUENCE [LARGE SCALE GENOMIC DNA]</scope>
    <source>
        <strain evidence="1 2">PMUR</strain>
    </source>
</reference>
<protein>
    <submittedName>
        <fullName evidence="1">DUF4827 domain-containing protein</fullName>
    </submittedName>
</protein>
<dbReference type="Pfam" id="PF16109">
    <property type="entry name" value="DUF4827"/>
    <property type="match status" value="1"/>
</dbReference>
<dbReference type="Proteomes" id="UP000714420">
    <property type="component" value="Unassembled WGS sequence"/>
</dbReference>
<comment type="caution">
    <text evidence="1">The sequence shown here is derived from an EMBL/GenBank/DDBJ whole genome shotgun (WGS) entry which is preliminary data.</text>
</comment>
<proteinExistence type="predicted"/>
<keyword evidence="2" id="KW-1185">Reference proteome</keyword>
<dbReference type="EMBL" id="JABKKF010000009">
    <property type="protein sequence ID" value="NPD92640.1"/>
    <property type="molecule type" value="Genomic_DNA"/>
</dbReference>
<accession>A0ABX2APG2</accession>
<gene>
    <name evidence="1" type="ORF">HPS56_09855</name>
</gene>
<organism evidence="1 2">
    <name type="scientific">Xylanibacter muris</name>
    <dbReference type="NCBI Taxonomy" id="2736290"/>
    <lineage>
        <taxon>Bacteria</taxon>
        <taxon>Pseudomonadati</taxon>
        <taxon>Bacteroidota</taxon>
        <taxon>Bacteroidia</taxon>
        <taxon>Bacteroidales</taxon>
        <taxon>Prevotellaceae</taxon>
        <taxon>Xylanibacter</taxon>
    </lineage>
</organism>
<evidence type="ECO:0000313" key="1">
    <source>
        <dbReference type="EMBL" id="NPD92640.1"/>
    </source>
</evidence>
<evidence type="ECO:0000313" key="2">
    <source>
        <dbReference type="Proteomes" id="UP000714420"/>
    </source>
</evidence>
<dbReference type="RefSeq" id="WP_172276009.1">
    <property type="nucleotide sequence ID" value="NZ_CASGMU010000010.1"/>
</dbReference>
<dbReference type="InterPro" id="IPR046357">
    <property type="entry name" value="PPIase_dom_sf"/>
</dbReference>
<dbReference type="InterPro" id="IPR032252">
    <property type="entry name" value="DUF4827"/>
</dbReference>
<sequence>MKRIPLKEIIFAIAALMTFTACDDYETYGDKKKKERSAIKSFIAKQGIREISEAVFHAQGDSTSIEKNEFVYLNNSGVYMQIENKGNGSELEEDKQINIICRYTEYNILNEYYMSRNDNTPRTYDKMLVQRKSGTYTAVFTSGVMYNTYGSSVPSGWLVPFTYLKIGRRTDNLAKVRLIVPHTQGQNTSVSNVIPCYYEITYQRER</sequence>
<dbReference type="PROSITE" id="PS51257">
    <property type="entry name" value="PROKAR_LIPOPROTEIN"/>
    <property type="match status" value="1"/>
</dbReference>
<dbReference type="Gene3D" id="3.10.50.40">
    <property type="match status" value="1"/>
</dbReference>
<name>A0ABX2APG2_9BACT</name>